<keyword evidence="3" id="KW-1185">Reference proteome</keyword>
<accession>A0A0Q9WNE1</accession>
<sequence length="240" mass="26977">LAEVLGRQQPQPTGSPDDDEQQQQQRQQPAPTAQTVQPWQKQQQPIQLLDTQQLPANQQQQQKLSTATHMLKRKRRVSQPIQRSNITCNESDNQQNYTVVKRIASEPERAPKRLCWHLALSQDQHPTHQRRQSSKRHTMAPAHTDSPSPKRSRLQNQLQAKKSTGTLICYNCGKWGPAPVQNLEGARHISGCRAHKAAGSARQTTTWAPHDPIHRLQGNSQAASAPQSDFTYPILAYPAA</sequence>
<dbReference type="EMBL" id="CH941021">
    <property type="protein sequence ID" value="KRF85798.1"/>
    <property type="molecule type" value="Genomic_DNA"/>
</dbReference>
<evidence type="ECO:0000256" key="1">
    <source>
        <dbReference type="SAM" id="MobiDB-lite"/>
    </source>
</evidence>
<feature type="non-terminal residue" evidence="2">
    <location>
        <position position="1"/>
    </location>
</feature>
<dbReference type="InParanoid" id="A0A0Q9WNE1"/>
<dbReference type="AlphaFoldDB" id="A0A0Q9WNE1"/>
<name>A0A0Q9WNE1_DROVI</name>
<protein>
    <submittedName>
        <fullName evidence="2">Uncharacterized protein</fullName>
    </submittedName>
</protein>
<feature type="compositionally biased region" description="Low complexity" evidence="1">
    <location>
        <begin position="22"/>
        <end position="62"/>
    </location>
</feature>
<feature type="region of interest" description="Disordered" evidence="1">
    <location>
        <begin position="120"/>
        <end position="153"/>
    </location>
</feature>
<proteinExistence type="predicted"/>
<dbReference type="Proteomes" id="UP000008792">
    <property type="component" value="Unassembled WGS sequence"/>
</dbReference>
<organism evidence="2 3">
    <name type="scientific">Drosophila virilis</name>
    <name type="common">Fruit fly</name>
    <dbReference type="NCBI Taxonomy" id="7244"/>
    <lineage>
        <taxon>Eukaryota</taxon>
        <taxon>Metazoa</taxon>
        <taxon>Ecdysozoa</taxon>
        <taxon>Arthropoda</taxon>
        <taxon>Hexapoda</taxon>
        <taxon>Insecta</taxon>
        <taxon>Pterygota</taxon>
        <taxon>Neoptera</taxon>
        <taxon>Endopterygota</taxon>
        <taxon>Diptera</taxon>
        <taxon>Brachycera</taxon>
        <taxon>Muscomorpha</taxon>
        <taxon>Ephydroidea</taxon>
        <taxon>Drosophilidae</taxon>
        <taxon>Drosophila</taxon>
    </lineage>
</organism>
<dbReference type="eggNOG" id="ENOG502QVG9">
    <property type="taxonomic scope" value="Eukaryota"/>
</dbReference>
<feature type="compositionally biased region" description="Basic residues" evidence="1">
    <location>
        <begin position="127"/>
        <end position="138"/>
    </location>
</feature>
<evidence type="ECO:0000313" key="3">
    <source>
        <dbReference type="Proteomes" id="UP000008792"/>
    </source>
</evidence>
<evidence type="ECO:0000313" key="2">
    <source>
        <dbReference type="EMBL" id="KRF85798.1"/>
    </source>
</evidence>
<gene>
    <name evidence="2" type="primary">Dvir\GJ19574</name>
    <name evidence="2" type="ORF">Dvir_GJ19574</name>
</gene>
<reference evidence="2 3" key="1">
    <citation type="journal article" date="2007" name="Nature">
        <title>Evolution of genes and genomes on the Drosophila phylogeny.</title>
        <authorList>
            <consortium name="Drosophila 12 Genomes Consortium"/>
            <person name="Clark A.G."/>
            <person name="Eisen M.B."/>
            <person name="Smith D.R."/>
            <person name="Bergman C.M."/>
            <person name="Oliver B."/>
            <person name="Markow T.A."/>
            <person name="Kaufman T.C."/>
            <person name="Kellis M."/>
            <person name="Gelbart W."/>
            <person name="Iyer V.N."/>
            <person name="Pollard D.A."/>
            <person name="Sackton T.B."/>
            <person name="Larracuente A.M."/>
            <person name="Singh N.D."/>
            <person name="Abad J.P."/>
            <person name="Abt D.N."/>
            <person name="Adryan B."/>
            <person name="Aguade M."/>
            <person name="Akashi H."/>
            <person name="Anderson W.W."/>
            <person name="Aquadro C.F."/>
            <person name="Ardell D.H."/>
            <person name="Arguello R."/>
            <person name="Artieri C.G."/>
            <person name="Barbash D.A."/>
            <person name="Barker D."/>
            <person name="Barsanti P."/>
            <person name="Batterham P."/>
            <person name="Batzoglou S."/>
            <person name="Begun D."/>
            <person name="Bhutkar A."/>
            <person name="Blanco E."/>
            <person name="Bosak S.A."/>
            <person name="Bradley R.K."/>
            <person name="Brand A.D."/>
            <person name="Brent M.R."/>
            <person name="Brooks A.N."/>
            <person name="Brown R.H."/>
            <person name="Butlin R.K."/>
            <person name="Caggese C."/>
            <person name="Calvi B.R."/>
            <person name="Bernardo de Carvalho A."/>
            <person name="Caspi A."/>
            <person name="Castrezana S."/>
            <person name="Celniker S.E."/>
            <person name="Chang J.L."/>
            <person name="Chapple C."/>
            <person name="Chatterji S."/>
            <person name="Chinwalla A."/>
            <person name="Civetta A."/>
            <person name="Clifton S.W."/>
            <person name="Comeron J.M."/>
            <person name="Costello J.C."/>
            <person name="Coyne J.A."/>
            <person name="Daub J."/>
            <person name="David R.G."/>
            <person name="Delcher A.L."/>
            <person name="Delehaunty K."/>
            <person name="Do C.B."/>
            <person name="Ebling H."/>
            <person name="Edwards K."/>
            <person name="Eickbush T."/>
            <person name="Evans J.D."/>
            <person name="Filipski A."/>
            <person name="Findeiss S."/>
            <person name="Freyhult E."/>
            <person name="Fulton L."/>
            <person name="Fulton R."/>
            <person name="Garcia A.C."/>
            <person name="Gardiner A."/>
            <person name="Garfield D.A."/>
            <person name="Garvin B.E."/>
            <person name="Gibson G."/>
            <person name="Gilbert D."/>
            <person name="Gnerre S."/>
            <person name="Godfrey J."/>
            <person name="Good R."/>
            <person name="Gotea V."/>
            <person name="Gravely B."/>
            <person name="Greenberg A.J."/>
            <person name="Griffiths-Jones S."/>
            <person name="Gross S."/>
            <person name="Guigo R."/>
            <person name="Gustafson E.A."/>
            <person name="Haerty W."/>
            <person name="Hahn M.W."/>
            <person name="Halligan D.L."/>
            <person name="Halpern A.L."/>
            <person name="Halter G.M."/>
            <person name="Han M.V."/>
            <person name="Heger A."/>
            <person name="Hillier L."/>
            <person name="Hinrichs A.S."/>
            <person name="Holmes I."/>
            <person name="Hoskins R.A."/>
            <person name="Hubisz M.J."/>
            <person name="Hultmark D."/>
            <person name="Huntley M.A."/>
            <person name="Jaffe D.B."/>
            <person name="Jagadeeshan S."/>
            <person name="Jeck W.R."/>
            <person name="Johnson J."/>
            <person name="Jones C.D."/>
            <person name="Jordan W.C."/>
            <person name="Karpen G.H."/>
            <person name="Kataoka E."/>
            <person name="Keightley P.D."/>
            <person name="Kheradpour P."/>
            <person name="Kirkness E.F."/>
            <person name="Koerich L.B."/>
            <person name="Kristiansen K."/>
            <person name="Kudrna D."/>
            <person name="Kulathinal R.J."/>
            <person name="Kumar S."/>
            <person name="Kwok R."/>
            <person name="Lander E."/>
            <person name="Langley C.H."/>
            <person name="Lapoint R."/>
            <person name="Lazzaro B.P."/>
            <person name="Lee S.J."/>
            <person name="Levesque L."/>
            <person name="Li R."/>
            <person name="Lin C.F."/>
            <person name="Lin M.F."/>
            <person name="Lindblad-Toh K."/>
            <person name="Llopart A."/>
            <person name="Long M."/>
            <person name="Low L."/>
            <person name="Lozovsky E."/>
            <person name="Lu J."/>
            <person name="Luo M."/>
            <person name="Machado C.A."/>
            <person name="Makalowski W."/>
            <person name="Marzo M."/>
            <person name="Matsuda M."/>
            <person name="Matzkin L."/>
            <person name="McAllister B."/>
            <person name="McBride C.S."/>
            <person name="McKernan B."/>
            <person name="McKernan K."/>
            <person name="Mendez-Lago M."/>
            <person name="Minx P."/>
            <person name="Mollenhauer M.U."/>
            <person name="Montooth K."/>
            <person name="Mount S.M."/>
            <person name="Mu X."/>
            <person name="Myers E."/>
            <person name="Negre B."/>
            <person name="Newfeld S."/>
            <person name="Nielsen R."/>
            <person name="Noor M.A."/>
            <person name="O'Grady P."/>
            <person name="Pachter L."/>
            <person name="Papaceit M."/>
            <person name="Parisi M.J."/>
            <person name="Parisi M."/>
            <person name="Parts L."/>
            <person name="Pedersen J.S."/>
            <person name="Pesole G."/>
            <person name="Phillippy A.M."/>
            <person name="Ponting C.P."/>
            <person name="Pop M."/>
            <person name="Porcelli D."/>
            <person name="Powell J.R."/>
            <person name="Prohaska S."/>
            <person name="Pruitt K."/>
            <person name="Puig M."/>
            <person name="Quesneville H."/>
            <person name="Ram K.R."/>
            <person name="Rand D."/>
            <person name="Rasmussen M.D."/>
            <person name="Reed L.K."/>
            <person name="Reenan R."/>
            <person name="Reily A."/>
            <person name="Remington K.A."/>
            <person name="Rieger T.T."/>
            <person name="Ritchie M.G."/>
            <person name="Robin C."/>
            <person name="Rogers Y.H."/>
            <person name="Rohde C."/>
            <person name="Rozas J."/>
            <person name="Rubenfield M.J."/>
            <person name="Ruiz A."/>
            <person name="Russo S."/>
            <person name="Salzberg S.L."/>
            <person name="Sanchez-Gracia A."/>
            <person name="Saranga D.J."/>
            <person name="Sato H."/>
            <person name="Schaeffer S.W."/>
            <person name="Schatz M.C."/>
            <person name="Schlenke T."/>
            <person name="Schwartz R."/>
            <person name="Segarra C."/>
            <person name="Singh R.S."/>
            <person name="Sirot L."/>
            <person name="Sirota M."/>
            <person name="Sisneros N.B."/>
            <person name="Smith C.D."/>
            <person name="Smith T.F."/>
            <person name="Spieth J."/>
            <person name="Stage D.E."/>
            <person name="Stark A."/>
            <person name="Stephan W."/>
            <person name="Strausberg R.L."/>
            <person name="Strempel S."/>
            <person name="Sturgill D."/>
            <person name="Sutton G."/>
            <person name="Sutton G.G."/>
            <person name="Tao W."/>
            <person name="Teichmann S."/>
            <person name="Tobari Y.N."/>
            <person name="Tomimura Y."/>
            <person name="Tsolas J.M."/>
            <person name="Valente V.L."/>
            <person name="Venter E."/>
            <person name="Venter J.C."/>
            <person name="Vicario S."/>
            <person name="Vieira F.G."/>
            <person name="Vilella A.J."/>
            <person name="Villasante A."/>
            <person name="Walenz B."/>
            <person name="Wang J."/>
            <person name="Wasserman M."/>
            <person name="Watts T."/>
            <person name="Wilson D."/>
            <person name="Wilson R.K."/>
            <person name="Wing R.A."/>
            <person name="Wolfner M.F."/>
            <person name="Wong A."/>
            <person name="Wong G.K."/>
            <person name="Wu C.I."/>
            <person name="Wu G."/>
            <person name="Yamamoto D."/>
            <person name="Yang H.P."/>
            <person name="Yang S.P."/>
            <person name="Yorke J.A."/>
            <person name="Yoshida K."/>
            <person name="Zdobnov E."/>
            <person name="Zhang P."/>
            <person name="Zhang Y."/>
            <person name="Zimin A.V."/>
            <person name="Baldwin J."/>
            <person name="Abdouelleil A."/>
            <person name="Abdulkadir J."/>
            <person name="Abebe A."/>
            <person name="Abera B."/>
            <person name="Abreu J."/>
            <person name="Acer S.C."/>
            <person name="Aftuck L."/>
            <person name="Alexander A."/>
            <person name="An P."/>
            <person name="Anderson E."/>
            <person name="Anderson S."/>
            <person name="Arachi H."/>
            <person name="Azer M."/>
            <person name="Bachantsang P."/>
            <person name="Barry A."/>
            <person name="Bayul T."/>
            <person name="Berlin A."/>
            <person name="Bessette D."/>
            <person name="Bloom T."/>
            <person name="Blye J."/>
            <person name="Boguslavskiy L."/>
            <person name="Bonnet C."/>
            <person name="Boukhgalter B."/>
            <person name="Bourzgui I."/>
            <person name="Brown A."/>
            <person name="Cahill P."/>
            <person name="Channer S."/>
            <person name="Cheshatsang Y."/>
            <person name="Chuda L."/>
            <person name="Citroen M."/>
            <person name="Collymore A."/>
            <person name="Cooke P."/>
            <person name="Costello M."/>
            <person name="D'Aco K."/>
            <person name="Daza R."/>
            <person name="De Haan G."/>
            <person name="DeGray S."/>
            <person name="DeMaso C."/>
            <person name="Dhargay N."/>
            <person name="Dooley K."/>
            <person name="Dooley E."/>
            <person name="Doricent M."/>
            <person name="Dorje P."/>
            <person name="Dorjee K."/>
            <person name="Dupes A."/>
            <person name="Elong R."/>
            <person name="Falk J."/>
            <person name="Farina A."/>
            <person name="Faro S."/>
            <person name="Ferguson D."/>
            <person name="Fisher S."/>
            <person name="Foley C.D."/>
            <person name="Franke A."/>
            <person name="Friedrich D."/>
            <person name="Gadbois L."/>
            <person name="Gearin G."/>
            <person name="Gearin C.R."/>
            <person name="Giannoukos G."/>
            <person name="Goode T."/>
            <person name="Graham J."/>
            <person name="Grandbois E."/>
            <person name="Grewal S."/>
            <person name="Gyaltsen K."/>
            <person name="Hafez N."/>
            <person name="Hagos B."/>
            <person name="Hall J."/>
            <person name="Henson C."/>
            <person name="Hollinger A."/>
            <person name="Honan T."/>
            <person name="Huard M.D."/>
            <person name="Hughes L."/>
            <person name="Hurhula B."/>
            <person name="Husby M.E."/>
            <person name="Kamat A."/>
            <person name="Kanga B."/>
            <person name="Kashin S."/>
            <person name="Khazanovich D."/>
            <person name="Kisner P."/>
            <person name="Lance K."/>
            <person name="Lara M."/>
            <person name="Lee W."/>
            <person name="Lennon N."/>
            <person name="Letendre F."/>
            <person name="LeVine R."/>
            <person name="Lipovsky A."/>
            <person name="Liu X."/>
            <person name="Liu J."/>
            <person name="Liu S."/>
            <person name="Lokyitsang T."/>
            <person name="Lokyitsang Y."/>
            <person name="Lubonja R."/>
            <person name="Lui A."/>
            <person name="MacDonald P."/>
            <person name="Magnisalis V."/>
            <person name="Maru K."/>
            <person name="Matthews C."/>
            <person name="McCusker W."/>
            <person name="McDonough S."/>
            <person name="Mehta T."/>
            <person name="Meldrim J."/>
            <person name="Meneus L."/>
            <person name="Mihai O."/>
            <person name="Mihalev A."/>
            <person name="Mihova T."/>
            <person name="Mittelman R."/>
            <person name="Mlenga V."/>
            <person name="Montmayeur A."/>
            <person name="Mulrain L."/>
            <person name="Navidi A."/>
            <person name="Naylor J."/>
            <person name="Negash T."/>
            <person name="Nguyen T."/>
            <person name="Nguyen N."/>
            <person name="Nicol R."/>
            <person name="Norbu C."/>
            <person name="Norbu N."/>
            <person name="Novod N."/>
            <person name="O'Neill B."/>
            <person name="Osman S."/>
            <person name="Markiewicz E."/>
            <person name="Oyono O.L."/>
            <person name="Patti C."/>
            <person name="Phunkhang P."/>
            <person name="Pierre F."/>
            <person name="Priest M."/>
            <person name="Raghuraman S."/>
            <person name="Rege F."/>
            <person name="Reyes R."/>
            <person name="Rise C."/>
            <person name="Rogov P."/>
            <person name="Ross K."/>
            <person name="Ryan E."/>
            <person name="Settipalli S."/>
            <person name="Shea T."/>
            <person name="Sherpa N."/>
            <person name="Shi L."/>
            <person name="Shih D."/>
            <person name="Sparrow T."/>
            <person name="Spaulding J."/>
            <person name="Stalker J."/>
            <person name="Stange-Thomann N."/>
            <person name="Stavropoulos S."/>
            <person name="Stone C."/>
            <person name="Strader C."/>
            <person name="Tesfaye S."/>
            <person name="Thomson T."/>
            <person name="Thoulutsang Y."/>
            <person name="Thoulutsang D."/>
            <person name="Topham K."/>
            <person name="Topping I."/>
            <person name="Tsamla T."/>
            <person name="Vassiliev H."/>
            <person name="Vo A."/>
            <person name="Wangchuk T."/>
            <person name="Wangdi T."/>
            <person name="Weiand M."/>
            <person name="Wilkinson J."/>
            <person name="Wilson A."/>
            <person name="Yadav S."/>
            <person name="Young G."/>
            <person name="Yu Q."/>
            <person name="Zembek L."/>
            <person name="Zhong D."/>
            <person name="Zimmer A."/>
            <person name="Zwirko Z."/>
            <person name="Jaffe D.B."/>
            <person name="Alvarez P."/>
            <person name="Brockman W."/>
            <person name="Butler J."/>
            <person name="Chin C."/>
            <person name="Gnerre S."/>
            <person name="Grabherr M."/>
            <person name="Kleber M."/>
            <person name="Mauceli E."/>
            <person name="MacCallum I."/>
        </authorList>
    </citation>
    <scope>NUCLEOTIDE SEQUENCE [LARGE SCALE GENOMIC DNA]</scope>
    <source>
        <strain evidence="3">Tucson 15010-1051.87</strain>
    </source>
</reference>
<feature type="region of interest" description="Disordered" evidence="1">
    <location>
        <begin position="1"/>
        <end position="85"/>
    </location>
</feature>